<keyword evidence="4 5" id="KW-0472">Membrane</keyword>
<evidence type="ECO:0000313" key="7">
    <source>
        <dbReference type="Proteomes" id="UP000217758"/>
    </source>
</evidence>
<evidence type="ECO:0000256" key="2">
    <source>
        <dbReference type="ARBA" id="ARBA00022692"/>
    </source>
</evidence>
<evidence type="ECO:0000256" key="1">
    <source>
        <dbReference type="ARBA" id="ARBA00004141"/>
    </source>
</evidence>
<feature type="transmembrane region" description="Helical" evidence="5">
    <location>
        <begin position="23"/>
        <end position="43"/>
    </location>
</feature>
<dbReference type="PANTHER" id="PTHR37306">
    <property type="entry name" value="COLICIN V PRODUCTION PROTEIN"/>
    <property type="match status" value="1"/>
</dbReference>
<dbReference type="KEGG" id="strg:SRT_02890"/>
<sequence>MISLLILLLLAWNFYIGYHRGIILQTYYFTASLISLGIAIVYYKRLANVLTLWIPYSNANENASVAFFKTVNLFELDQVFYAGLAFLTIYVLVYFVFRLLGIFVHLVKTDRFNKETLNYFSGAMAVLVSMLTVSLFLNVLAAIPMSSIQNILSESLMIRLLIDFPLFSWFINCFWVTAIVK</sequence>
<dbReference type="EMBL" id="AP014612">
    <property type="protein sequence ID" value="BAQ23550.1"/>
    <property type="molecule type" value="Genomic_DNA"/>
</dbReference>
<organism evidence="6 7">
    <name type="scientific">Streptococcus troglodytae</name>
    <dbReference type="NCBI Taxonomy" id="1111760"/>
    <lineage>
        <taxon>Bacteria</taxon>
        <taxon>Bacillati</taxon>
        <taxon>Bacillota</taxon>
        <taxon>Bacilli</taxon>
        <taxon>Lactobacillales</taxon>
        <taxon>Streptococcaceae</taxon>
        <taxon>Streptococcus</taxon>
    </lineage>
</organism>
<protein>
    <recommendedName>
        <fullName evidence="8">Colicin V production protein</fullName>
    </recommendedName>
</protein>
<comment type="subcellular location">
    <subcellularLocation>
        <location evidence="1">Membrane</location>
        <topology evidence="1">Multi-pass membrane protein</topology>
    </subcellularLocation>
</comment>
<evidence type="ECO:0000256" key="3">
    <source>
        <dbReference type="ARBA" id="ARBA00022989"/>
    </source>
</evidence>
<dbReference type="Pfam" id="PF02674">
    <property type="entry name" value="Colicin_V"/>
    <property type="match status" value="1"/>
</dbReference>
<evidence type="ECO:0000313" key="6">
    <source>
        <dbReference type="EMBL" id="BAQ23550.1"/>
    </source>
</evidence>
<feature type="transmembrane region" description="Helical" evidence="5">
    <location>
        <begin position="79"/>
        <end position="107"/>
    </location>
</feature>
<dbReference type="InterPro" id="IPR003825">
    <property type="entry name" value="Colicin-V_CvpA"/>
</dbReference>
<dbReference type="AlphaFoldDB" id="A0A1L7LHF1"/>
<accession>A0A1L7LHF1</accession>
<dbReference type="RefSeq" id="WP_128832807.1">
    <property type="nucleotide sequence ID" value="NZ_AP014612.1"/>
</dbReference>
<proteinExistence type="predicted"/>
<feature type="transmembrane region" description="Helical" evidence="5">
    <location>
        <begin position="156"/>
        <end position="180"/>
    </location>
</feature>
<name>A0A1L7LHF1_9STRE</name>
<gene>
    <name evidence="6" type="ORF">SRT_02890</name>
</gene>
<evidence type="ECO:0000256" key="5">
    <source>
        <dbReference type="SAM" id="Phobius"/>
    </source>
</evidence>
<keyword evidence="3 5" id="KW-1133">Transmembrane helix</keyword>
<feature type="transmembrane region" description="Helical" evidence="5">
    <location>
        <begin position="119"/>
        <end position="144"/>
    </location>
</feature>
<keyword evidence="7" id="KW-1185">Reference proteome</keyword>
<evidence type="ECO:0000256" key="4">
    <source>
        <dbReference type="ARBA" id="ARBA00023136"/>
    </source>
</evidence>
<evidence type="ECO:0008006" key="8">
    <source>
        <dbReference type="Google" id="ProtNLM"/>
    </source>
</evidence>
<reference evidence="6 7" key="1">
    <citation type="journal article" date="2016" name="Microbiol. Immunol.">
        <title>Complete genome sequence of Streptococcus troglodytae TKU31 isolated from the oral cavity of a chimpanzee (Pan troglodytes).</title>
        <authorList>
            <person name="Okamoto M."/>
            <person name="Naito M."/>
            <person name="Miyanohara M."/>
            <person name="Imai S."/>
            <person name="Nomura Y."/>
            <person name="Saito W."/>
            <person name="Momoi Y."/>
            <person name="Takada K."/>
            <person name="Miyabe-Nishiwaki T."/>
            <person name="Tomonaga M."/>
            <person name="Hanada N."/>
        </authorList>
    </citation>
    <scope>NUCLEOTIDE SEQUENCE [LARGE SCALE GENOMIC DNA]</scope>
    <source>
        <strain evidence="7">TKU 31</strain>
    </source>
</reference>
<dbReference type="Proteomes" id="UP000217758">
    <property type="component" value="Chromosome"/>
</dbReference>
<dbReference type="GO" id="GO:0016020">
    <property type="term" value="C:membrane"/>
    <property type="evidence" value="ECO:0007669"/>
    <property type="project" value="UniProtKB-SubCell"/>
</dbReference>
<dbReference type="PANTHER" id="PTHR37306:SF1">
    <property type="entry name" value="COLICIN V PRODUCTION PROTEIN"/>
    <property type="match status" value="1"/>
</dbReference>
<keyword evidence="2 5" id="KW-0812">Transmembrane</keyword>
<dbReference type="GO" id="GO:0009403">
    <property type="term" value="P:toxin biosynthetic process"/>
    <property type="evidence" value="ECO:0007669"/>
    <property type="project" value="InterPro"/>
</dbReference>